<keyword evidence="1" id="KW-0812">Transmembrane</keyword>
<dbReference type="AlphaFoldDB" id="A0A1I3I9T0"/>
<protein>
    <recommendedName>
        <fullName evidence="2">SRCR domain-containing protein</fullName>
    </recommendedName>
</protein>
<evidence type="ECO:0000313" key="4">
    <source>
        <dbReference type="Proteomes" id="UP000183639"/>
    </source>
</evidence>
<reference evidence="3 4" key="1">
    <citation type="submission" date="2016-10" db="EMBL/GenBank/DDBJ databases">
        <authorList>
            <person name="de Groot N.N."/>
        </authorList>
    </citation>
    <scope>NUCLEOTIDE SEQUENCE [LARGE SCALE GENOMIC DNA]</scope>
    <source>
        <strain evidence="3 4">Z108</strain>
    </source>
</reference>
<evidence type="ECO:0000313" key="3">
    <source>
        <dbReference type="EMBL" id="SFI44691.1"/>
    </source>
</evidence>
<accession>A0A1I3I9T0</accession>
<name>A0A1I3I9T0_SELRU</name>
<dbReference type="PROSITE" id="PS50287">
    <property type="entry name" value="SRCR_2"/>
    <property type="match status" value="1"/>
</dbReference>
<organism evidence="3 4">
    <name type="scientific">Selenomonas ruminantium</name>
    <dbReference type="NCBI Taxonomy" id="971"/>
    <lineage>
        <taxon>Bacteria</taxon>
        <taxon>Bacillati</taxon>
        <taxon>Bacillota</taxon>
        <taxon>Negativicutes</taxon>
        <taxon>Selenomonadales</taxon>
        <taxon>Selenomonadaceae</taxon>
        <taxon>Selenomonas</taxon>
    </lineage>
</organism>
<sequence length="135" mass="15154">MNSRAEGYILLEILVVGVVLLAMTASLRLYRQAMLTEEIDAVRTTGVYLAREELSRLQWQAAKRGLQEGQVGWLGAKEQLQMNNGRFAVQADVQPVAENAWQVVVTVDWQSLHRQGKLQFSRVICRQDGAKGLKS</sequence>
<proteinExistence type="predicted"/>
<dbReference type="InterPro" id="IPR001190">
    <property type="entry name" value="SRCR"/>
</dbReference>
<dbReference type="Proteomes" id="UP000183639">
    <property type="component" value="Unassembled WGS sequence"/>
</dbReference>
<keyword evidence="1" id="KW-1133">Transmembrane helix</keyword>
<keyword evidence="1" id="KW-0472">Membrane</keyword>
<dbReference type="EMBL" id="FOQK01000041">
    <property type="protein sequence ID" value="SFI44691.1"/>
    <property type="molecule type" value="Genomic_DNA"/>
</dbReference>
<gene>
    <name evidence="3" type="ORF">SAMN04487861_14112</name>
</gene>
<feature type="transmembrane region" description="Helical" evidence="1">
    <location>
        <begin position="7"/>
        <end position="30"/>
    </location>
</feature>
<dbReference type="GO" id="GO:0016020">
    <property type="term" value="C:membrane"/>
    <property type="evidence" value="ECO:0007669"/>
    <property type="project" value="InterPro"/>
</dbReference>
<feature type="domain" description="SRCR" evidence="2">
    <location>
        <begin position="80"/>
        <end position="135"/>
    </location>
</feature>
<evidence type="ECO:0000259" key="2">
    <source>
        <dbReference type="PROSITE" id="PS50287"/>
    </source>
</evidence>
<dbReference type="OrthoDB" id="1666527at2"/>
<dbReference type="RefSeq" id="WP_075445828.1">
    <property type="nucleotide sequence ID" value="NZ_FOQK01000041.1"/>
</dbReference>
<evidence type="ECO:0000256" key="1">
    <source>
        <dbReference type="SAM" id="Phobius"/>
    </source>
</evidence>